<dbReference type="InterPro" id="IPR036291">
    <property type="entry name" value="NAD(P)-bd_dom_sf"/>
</dbReference>
<dbReference type="Gene3D" id="3.40.50.720">
    <property type="entry name" value="NAD(P)-binding Rossmann-like Domain"/>
    <property type="match status" value="1"/>
</dbReference>
<evidence type="ECO:0000313" key="5">
    <source>
        <dbReference type="Proteomes" id="UP000288859"/>
    </source>
</evidence>
<accession>A0A438N689</accession>
<gene>
    <name evidence="4" type="ORF">B0A52_03531</name>
</gene>
<dbReference type="AlphaFoldDB" id="A0A438N689"/>
<dbReference type="VEuPathDB" id="FungiDB:PV10_03124"/>
<dbReference type="CDD" id="cd08249">
    <property type="entry name" value="enoyl_reductase_like"/>
    <property type="match status" value="1"/>
</dbReference>
<dbReference type="SUPFAM" id="SSF50129">
    <property type="entry name" value="GroES-like"/>
    <property type="match status" value="1"/>
</dbReference>
<evidence type="ECO:0000313" key="4">
    <source>
        <dbReference type="EMBL" id="RVX71165.1"/>
    </source>
</evidence>
<name>A0A438N689_EXOME</name>
<organism evidence="4 5">
    <name type="scientific">Exophiala mesophila</name>
    <name type="common">Black yeast-like fungus</name>
    <dbReference type="NCBI Taxonomy" id="212818"/>
    <lineage>
        <taxon>Eukaryota</taxon>
        <taxon>Fungi</taxon>
        <taxon>Dikarya</taxon>
        <taxon>Ascomycota</taxon>
        <taxon>Pezizomycotina</taxon>
        <taxon>Eurotiomycetes</taxon>
        <taxon>Chaetothyriomycetidae</taxon>
        <taxon>Chaetothyriales</taxon>
        <taxon>Herpotrichiellaceae</taxon>
        <taxon>Exophiala</taxon>
    </lineage>
</organism>
<evidence type="ECO:0000259" key="3">
    <source>
        <dbReference type="SMART" id="SM00829"/>
    </source>
</evidence>
<protein>
    <recommendedName>
        <fullName evidence="3">Enoyl reductase (ER) domain-containing protein</fullName>
    </recommendedName>
</protein>
<keyword evidence="2" id="KW-0560">Oxidoreductase</keyword>
<dbReference type="SUPFAM" id="SSF51735">
    <property type="entry name" value="NAD(P)-binding Rossmann-fold domains"/>
    <property type="match status" value="1"/>
</dbReference>
<dbReference type="PANTHER" id="PTHR45348">
    <property type="entry name" value="HYPOTHETICAL OXIDOREDUCTASE (EUROFUNG)"/>
    <property type="match status" value="1"/>
</dbReference>
<comment type="caution">
    <text evidence="4">The sequence shown here is derived from an EMBL/GenBank/DDBJ whole genome shotgun (WGS) entry which is preliminary data.</text>
</comment>
<dbReference type="SMART" id="SM00829">
    <property type="entry name" value="PKS_ER"/>
    <property type="match status" value="1"/>
</dbReference>
<dbReference type="Gene3D" id="3.90.180.10">
    <property type="entry name" value="Medium-chain alcohol dehydrogenases, catalytic domain"/>
    <property type="match status" value="1"/>
</dbReference>
<dbReference type="OrthoDB" id="4479697at2759"/>
<evidence type="ECO:0000256" key="1">
    <source>
        <dbReference type="ARBA" id="ARBA00008072"/>
    </source>
</evidence>
<dbReference type="Pfam" id="PF08240">
    <property type="entry name" value="ADH_N"/>
    <property type="match status" value="1"/>
</dbReference>
<dbReference type="Pfam" id="PF00107">
    <property type="entry name" value="ADH_zinc_N"/>
    <property type="match status" value="1"/>
</dbReference>
<dbReference type="InterPro" id="IPR047122">
    <property type="entry name" value="Trans-enoyl_RdTase-like"/>
</dbReference>
<dbReference type="Proteomes" id="UP000288859">
    <property type="component" value="Unassembled WGS sequence"/>
</dbReference>
<feature type="domain" description="Enoyl reductase (ER)" evidence="3">
    <location>
        <begin position="11"/>
        <end position="339"/>
    </location>
</feature>
<dbReference type="EMBL" id="NAJM01000019">
    <property type="protein sequence ID" value="RVX71165.1"/>
    <property type="molecule type" value="Genomic_DNA"/>
</dbReference>
<reference evidence="4 5" key="1">
    <citation type="submission" date="2017-03" db="EMBL/GenBank/DDBJ databases">
        <title>Genomes of endolithic fungi from Antarctica.</title>
        <authorList>
            <person name="Coleine C."/>
            <person name="Masonjones S."/>
            <person name="Stajich J.E."/>
        </authorList>
    </citation>
    <scope>NUCLEOTIDE SEQUENCE [LARGE SCALE GENOMIC DNA]</scope>
    <source>
        <strain evidence="4 5">CCFEE 6314</strain>
    </source>
</reference>
<proteinExistence type="inferred from homology"/>
<dbReference type="InterPro" id="IPR013149">
    <property type="entry name" value="ADH-like_C"/>
</dbReference>
<dbReference type="InterPro" id="IPR020843">
    <property type="entry name" value="ER"/>
</dbReference>
<dbReference type="InterPro" id="IPR013154">
    <property type="entry name" value="ADH-like_N"/>
</dbReference>
<comment type="similarity">
    <text evidence="1">Belongs to the zinc-containing alcohol dehydrogenase family.</text>
</comment>
<evidence type="ECO:0000256" key="2">
    <source>
        <dbReference type="ARBA" id="ARBA00023002"/>
    </source>
</evidence>
<dbReference type="InterPro" id="IPR011032">
    <property type="entry name" value="GroES-like_sf"/>
</dbReference>
<dbReference type="GO" id="GO:0016651">
    <property type="term" value="F:oxidoreductase activity, acting on NAD(P)H"/>
    <property type="evidence" value="ECO:0007669"/>
    <property type="project" value="InterPro"/>
</dbReference>
<dbReference type="PANTHER" id="PTHR45348:SF2">
    <property type="entry name" value="ZINC-TYPE ALCOHOL DEHYDROGENASE-LIKE PROTEIN C2E1P3.01"/>
    <property type="match status" value="1"/>
</dbReference>
<sequence>MTTQKAIVLQGDGKVALVKNRPIPKLRPGYVLVNVRAVALNPADWKHVDYLNVPGILSGCDYAGVVSEIGHGYEKPWKKGDRICGFIHGSNKLEEEDGAFAETIVAKADIQIKIPDGMSFEDAATLGVASITCGQGLYQSLGLSWPDQPITTKQPILIYGGSSSMGIYGIQFAKRSGYTVLSTSSPRNFHLLKSLGADAVFDYRDSDCAAQIRKHTKDNLKLVWDCISEDSSAKICTDAMASGGVYGTILQVNSPRDDVDVRYTLGYTCIGEPIDKIFYAKEDNSADFDYMKKFIPIAETLLHAGKIRTQPIRVGYGLENVIEGMDQLRKGKVSGEKLVYKL</sequence>